<evidence type="ECO:0000256" key="2">
    <source>
        <dbReference type="ARBA" id="ARBA00022737"/>
    </source>
</evidence>
<dbReference type="PANTHER" id="PTHR46042:SF1">
    <property type="entry name" value="DIPHTHINE METHYLTRANSFERASE"/>
    <property type="match status" value="1"/>
</dbReference>
<evidence type="ECO:0000256" key="3">
    <source>
        <dbReference type="ARBA" id="ARBA00043952"/>
    </source>
</evidence>
<protein>
    <submittedName>
        <fullName evidence="5">Uncharacterized protein</fullName>
    </submittedName>
</protein>
<dbReference type="InterPro" id="IPR052415">
    <property type="entry name" value="Diphthine_MTase"/>
</dbReference>
<keyword evidence="6" id="KW-1185">Reference proteome</keyword>
<dbReference type="GO" id="GO:0005737">
    <property type="term" value="C:cytoplasm"/>
    <property type="evidence" value="ECO:0007669"/>
    <property type="project" value="TreeGrafter"/>
</dbReference>
<name>A0A0D2E5S7_9EURO</name>
<accession>A0A0D2E5S7</accession>
<feature type="region of interest" description="Disordered" evidence="4">
    <location>
        <begin position="501"/>
        <end position="528"/>
    </location>
</feature>
<proteinExistence type="predicted"/>
<dbReference type="InterPro" id="IPR036322">
    <property type="entry name" value="WD40_repeat_dom_sf"/>
</dbReference>
<dbReference type="AlphaFoldDB" id="A0A0D2E5S7"/>
<evidence type="ECO:0000256" key="4">
    <source>
        <dbReference type="SAM" id="MobiDB-lite"/>
    </source>
</evidence>
<comment type="pathway">
    <text evidence="3">Protein modification.</text>
</comment>
<dbReference type="EMBL" id="KN846958">
    <property type="protein sequence ID" value="KIW69707.1"/>
    <property type="molecule type" value="Genomic_DNA"/>
</dbReference>
<dbReference type="SUPFAM" id="SSF50978">
    <property type="entry name" value="WD40 repeat-like"/>
    <property type="match status" value="1"/>
</dbReference>
<dbReference type="PANTHER" id="PTHR46042">
    <property type="entry name" value="DIPHTHINE METHYLTRANSFERASE"/>
    <property type="match status" value="1"/>
</dbReference>
<reference evidence="5 6" key="1">
    <citation type="submission" date="2015-01" db="EMBL/GenBank/DDBJ databases">
        <title>The Genome Sequence of Capronia semiimmersa CBS27337.</title>
        <authorList>
            <consortium name="The Broad Institute Genomics Platform"/>
            <person name="Cuomo C."/>
            <person name="de Hoog S."/>
            <person name="Gorbushina A."/>
            <person name="Stielow B."/>
            <person name="Teixiera M."/>
            <person name="Abouelleil A."/>
            <person name="Chapman S.B."/>
            <person name="Priest M."/>
            <person name="Young S.K."/>
            <person name="Wortman J."/>
            <person name="Nusbaum C."/>
            <person name="Birren B."/>
        </authorList>
    </citation>
    <scope>NUCLEOTIDE SEQUENCE [LARGE SCALE GENOMIC DNA]</scope>
    <source>
        <strain evidence="5 6">CBS 27337</strain>
    </source>
</reference>
<dbReference type="InterPro" id="IPR015943">
    <property type="entry name" value="WD40/YVTN_repeat-like_dom_sf"/>
</dbReference>
<dbReference type="Proteomes" id="UP000054266">
    <property type="component" value="Unassembled WGS sequence"/>
</dbReference>
<dbReference type="Gene3D" id="2.130.10.10">
    <property type="entry name" value="YVTN repeat-like/Quinoprotein amine dehydrogenase"/>
    <property type="match status" value="1"/>
</dbReference>
<evidence type="ECO:0000313" key="5">
    <source>
        <dbReference type="EMBL" id="KIW69707.1"/>
    </source>
</evidence>
<dbReference type="GO" id="GO:0017183">
    <property type="term" value="P:protein histidyl modification to diphthamide"/>
    <property type="evidence" value="ECO:0007669"/>
    <property type="project" value="TreeGrafter"/>
</dbReference>
<organism evidence="5 6">
    <name type="scientific">Phialophora macrospora</name>
    <dbReference type="NCBI Taxonomy" id="1851006"/>
    <lineage>
        <taxon>Eukaryota</taxon>
        <taxon>Fungi</taxon>
        <taxon>Dikarya</taxon>
        <taxon>Ascomycota</taxon>
        <taxon>Pezizomycotina</taxon>
        <taxon>Eurotiomycetes</taxon>
        <taxon>Chaetothyriomycetidae</taxon>
        <taxon>Chaetothyriales</taxon>
        <taxon>Herpotrichiellaceae</taxon>
        <taxon>Phialophora</taxon>
    </lineage>
</organism>
<keyword evidence="1" id="KW-0853">WD repeat</keyword>
<dbReference type="GO" id="GO:0061685">
    <property type="term" value="F:diphthine methylesterase activity"/>
    <property type="evidence" value="ECO:0007669"/>
    <property type="project" value="TreeGrafter"/>
</dbReference>
<keyword evidence="2" id="KW-0677">Repeat</keyword>
<gene>
    <name evidence="5" type="ORF">PV04_05569</name>
</gene>
<dbReference type="STRING" id="5601.A0A0D2E5S7"/>
<sequence>MAVPRSTSISQLIANVKANVKRLRAERVRQRPTGSSNRRPLSASISTIIKTMESPDGPSISKYTTRTLDQEIDTVAICPLHPDYMIVGTYSLVKKDTPTSYAGQSREGSLRVMTVSSSFTPSYAGMLPPRLDRVDLPCAVLDVHFHPADPTLLGVATSNASVYFYRFVVRGDVLGRRVTTRLLPLGSVRISEDDEHGLTPLITQFSWFEETRRKGTRGVDDVMIVALAATTTFGETSVVRLRIPAVRDVNDHRVDGTDVAIRSSCDVVHKHDLEAWSVATINFDASRDTEVVDNGQRLILSGGDDSAVVATSISPATPFQSDEGAFEASRLWKDRRNHTAGVVAILPLTPPPAPCVTLEKEKEKDPMLPQQPIPLLTGSYDEFLRIFEIDAQSYRASLKTELRLNGGVWRLKVLDEYTTSTSVNINPDERGGRGPQQHHYLVLASLMHAGAAIIRISYTAGGGTPSAAPHGEATWTITPLATFSAGHESMVYCCDARLENGNQSEGGRNDTDVGFGNGDGNRVTKRDTKVTEPPTYTIVSTSFYDMKICTWAFVDEFKFEAHALASTTT</sequence>
<evidence type="ECO:0000313" key="6">
    <source>
        <dbReference type="Proteomes" id="UP000054266"/>
    </source>
</evidence>
<evidence type="ECO:0000256" key="1">
    <source>
        <dbReference type="ARBA" id="ARBA00022574"/>
    </source>
</evidence>